<dbReference type="Proteomes" id="UP000095192">
    <property type="component" value="Unassembled WGS sequence"/>
</dbReference>
<feature type="compositionally biased region" description="Polar residues" evidence="1">
    <location>
        <begin position="23"/>
        <end position="35"/>
    </location>
</feature>
<comment type="caution">
    <text evidence="3">The sequence shown here is derived from an EMBL/GenBank/DDBJ whole genome shotgun (WGS) entry which is preliminary data.</text>
</comment>
<evidence type="ECO:0000256" key="2">
    <source>
        <dbReference type="SAM" id="Phobius"/>
    </source>
</evidence>
<dbReference type="InParanoid" id="A0A1D3CYQ7"/>
<dbReference type="VEuPathDB" id="ToxoDB:cyc_00577"/>
<keyword evidence="2" id="KW-0812">Transmembrane</keyword>
<protein>
    <submittedName>
        <fullName evidence="3">Uncharacterized protein</fullName>
    </submittedName>
</protein>
<gene>
    <name evidence="3" type="ORF">cyc_00577</name>
</gene>
<feature type="transmembrane region" description="Helical" evidence="2">
    <location>
        <begin position="49"/>
        <end position="72"/>
    </location>
</feature>
<keyword evidence="4" id="KW-1185">Reference proteome</keyword>
<dbReference type="EMBL" id="JROU02001487">
    <property type="protein sequence ID" value="OEH76319.1"/>
    <property type="molecule type" value="Genomic_DNA"/>
</dbReference>
<dbReference type="AlphaFoldDB" id="A0A1D3CYQ7"/>
<proteinExistence type="predicted"/>
<feature type="region of interest" description="Disordered" evidence="1">
    <location>
        <begin position="1"/>
        <end position="35"/>
    </location>
</feature>
<keyword evidence="2" id="KW-0472">Membrane</keyword>
<evidence type="ECO:0000313" key="4">
    <source>
        <dbReference type="Proteomes" id="UP000095192"/>
    </source>
</evidence>
<keyword evidence="2" id="KW-1133">Transmembrane helix</keyword>
<organism evidence="3 4">
    <name type="scientific">Cyclospora cayetanensis</name>
    <dbReference type="NCBI Taxonomy" id="88456"/>
    <lineage>
        <taxon>Eukaryota</taxon>
        <taxon>Sar</taxon>
        <taxon>Alveolata</taxon>
        <taxon>Apicomplexa</taxon>
        <taxon>Conoidasida</taxon>
        <taxon>Coccidia</taxon>
        <taxon>Eucoccidiorida</taxon>
        <taxon>Eimeriorina</taxon>
        <taxon>Eimeriidae</taxon>
        <taxon>Cyclospora</taxon>
    </lineage>
</organism>
<evidence type="ECO:0000256" key="1">
    <source>
        <dbReference type="SAM" id="MobiDB-lite"/>
    </source>
</evidence>
<sequence length="152" mass="15495">MSSPAPAHGQTGDKASGEEAVNAPTQASSGSSLPNNTNEAKLAAACGELLGLLLGATATVAVAGIQGLVLLFDISRKAIVNTCFQEGSTVEVEPVAYYVAAPPPPATVSMPISSTYTTVSAPPPQRVVVPRASSGYYSSTHGTFTPMHHYHA</sequence>
<accession>A0A1D3CYQ7</accession>
<evidence type="ECO:0000313" key="3">
    <source>
        <dbReference type="EMBL" id="OEH76319.1"/>
    </source>
</evidence>
<name>A0A1D3CYQ7_9EIME</name>
<reference evidence="3 4" key="1">
    <citation type="journal article" date="2016" name="BMC Genomics">
        <title>Comparative genomics reveals Cyclospora cayetanensis possesses coccidia-like metabolism and invasion components but unique surface antigens.</title>
        <authorList>
            <person name="Liu S."/>
            <person name="Wang L."/>
            <person name="Zheng H."/>
            <person name="Xu Z."/>
            <person name="Roellig D.M."/>
            <person name="Li N."/>
            <person name="Frace M.A."/>
            <person name="Tang K."/>
            <person name="Arrowood M.J."/>
            <person name="Moss D.M."/>
            <person name="Zhang L."/>
            <person name="Feng Y."/>
            <person name="Xiao L."/>
        </authorList>
    </citation>
    <scope>NUCLEOTIDE SEQUENCE [LARGE SCALE GENOMIC DNA]</scope>
    <source>
        <strain evidence="3 4">CHN_HEN01</strain>
    </source>
</reference>